<dbReference type="SUPFAM" id="SSF53254">
    <property type="entry name" value="Phosphoglycerate mutase-like"/>
    <property type="match status" value="1"/>
</dbReference>
<dbReference type="PANTHER" id="PTHR20963:SF18">
    <property type="entry name" value="ACID PHOSPHATASE PHO11-RELATED"/>
    <property type="match status" value="1"/>
</dbReference>
<dbReference type="GO" id="GO:0003993">
    <property type="term" value="F:acid phosphatase activity"/>
    <property type="evidence" value="ECO:0007669"/>
    <property type="project" value="TreeGrafter"/>
</dbReference>
<dbReference type="PANTHER" id="PTHR20963">
    <property type="entry name" value="MULTIPLE INOSITOL POLYPHOSPHATE PHOSPHATASE-RELATED"/>
    <property type="match status" value="1"/>
</dbReference>
<keyword evidence="6" id="KW-0732">Signal</keyword>
<name>A0A8H7ZBT0_9ASCO</name>
<dbReference type="InterPro" id="IPR033379">
    <property type="entry name" value="Acid_Pase_AS"/>
</dbReference>
<evidence type="ECO:0000313" key="8">
    <source>
        <dbReference type="Proteomes" id="UP000669133"/>
    </source>
</evidence>
<feature type="disulfide bond" evidence="5">
    <location>
        <begin position="260"/>
        <end position="273"/>
    </location>
</feature>
<evidence type="ECO:0000313" key="7">
    <source>
        <dbReference type="EMBL" id="KAG5418960.1"/>
    </source>
</evidence>
<keyword evidence="2" id="KW-0378">Hydrolase</keyword>
<dbReference type="CDD" id="cd07061">
    <property type="entry name" value="HP_HAP_like"/>
    <property type="match status" value="1"/>
</dbReference>
<evidence type="ECO:0000256" key="2">
    <source>
        <dbReference type="ARBA" id="ARBA00022801"/>
    </source>
</evidence>
<dbReference type="PIRSF" id="PIRSF000894">
    <property type="entry name" value="Acid_phosphatase"/>
    <property type="match status" value="1"/>
</dbReference>
<dbReference type="PROSITE" id="PS00778">
    <property type="entry name" value="HIS_ACID_PHOSPHAT_2"/>
    <property type="match status" value="1"/>
</dbReference>
<evidence type="ECO:0000256" key="4">
    <source>
        <dbReference type="PIRSR" id="PIRSR000894-1"/>
    </source>
</evidence>
<feature type="active site" description="Nucleophile" evidence="4">
    <location>
        <position position="73"/>
    </location>
</feature>
<feature type="active site" description="Proton donor" evidence="4">
    <location>
        <position position="334"/>
    </location>
</feature>
<feature type="chain" id="PRO_5034949793" evidence="6">
    <location>
        <begin position="19"/>
        <end position="459"/>
    </location>
</feature>
<dbReference type="Pfam" id="PF00328">
    <property type="entry name" value="His_Phos_2"/>
    <property type="match status" value="1"/>
</dbReference>
<evidence type="ECO:0000256" key="3">
    <source>
        <dbReference type="ARBA" id="ARBA00023180"/>
    </source>
</evidence>
<proteinExistence type="inferred from homology"/>
<feature type="disulfide bond" evidence="5">
    <location>
        <begin position="403"/>
        <end position="411"/>
    </location>
</feature>
<dbReference type="InterPro" id="IPR000560">
    <property type="entry name" value="His_Pase_clade-2"/>
</dbReference>
<dbReference type="RefSeq" id="XP_067548076.1">
    <property type="nucleotide sequence ID" value="XM_067692669.1"/>
</dbReference>
<accession>A0A8H7ZBT0</accession>
<evidence type="ECO:0000256" key="6">
    <source>
        <dbReference type="SAM" id="SignalP"/>
    </source>
</evidence>
<dbReference type="InterPro" id="IPR029033">
    <property type="entry name" value="His_PPase_superfam"/>
</dbReference>
<sequence>MVSFSKILHSNLLLVSQSIFQDVATPQQAATDQYSVINFLGGSAPYKQGSRYGISTDIPEQCTVEQVQMISRHGERFPSKGDGATFDKIMNVFKSYGKDFKGDLSFLNDYEYFVTNKEYYEKETSPTNSEGTFAGTTTALRHGAYFRQRYGTLYSGGNFTVFTTNSGRCYQTANYFARGFLGDEYSDEIVEYVVVDEDPKMGANSLTPRYACKNLENINNDDIVDKFDKSYLQDILNRWQQQNPGLNLTTSQVSRLFLWCAFELNVRGSSPFCSLFTNEEFIKSGYENDLTNYYSIGQGNNLSTTVGSPMVEASLRLLLDESSTNKIWVMFTHDTDMEFYLSSMGLINPEKDLPVDHVPFPNPYNAAQMFPQGGRTYLEKLNCNDKKYVRFIMNDAVVPFPDCSNGVGFSCEFDQFVDIVRSRLDGIDYSKQCDSTAPANLTFLWDYKDVNYNAPLIDQ</sequence>
<comment type="caution">
    <text evidence="7">The sequence shown here is derived from an EMBL/GenBank/DDBJ whole genome shotgun (WGS) entry which is preliminary data.</text>
</comment>
<dbReference type="Proteomes" id="UP000669133">
    <property type="component" value="Unassembled WGS sequence"/>
</dbReference>
<dbReference type="EMBL" id="JAEOAQ010000004">
    <property type="protein sequence ID" value="KAG5418960.1"/>
    <property type="molecule type" value="Genomic_DNA"/>
</dbReference>
<reference evidence="7 8" key="1">
    <citation type="submission" date="2020-12" db="EMBL/GenBank/DDBJ databases">
        <title>Effect of drift, selection, and recombination on the evolution of hybrid genomes in Candida yeast pathogens.</title>
        <authorList>
            <person name="Mixao V."/>
            <person name="Ksiezopolska E."/>
            <person name="Saus E."/>
            <person name="Boekhout T."/>
            <person name="Gacser A."/>
            <person name="Gabaldon T."/>
        </authorList>
    </citation>
    <scope>NUCLEOTIDE SEQUENCE [LARGE SCALE GENOMIC DNA]</scope>
    <source>
        <strain evidence="7 8">BP57</strain>
    </source>
</reference>
<dbReference type="OrthoDB" id="6509975at2759"/>
<evidence type="ECO:0000256" key="1">
    <source>
        <dbReference type="ARBA" id="ARBA00005375"/>
    </source>
</evidence>
<evidence type="ECO:0000256" key="5">
    <source>
        <dbReference type="PIRSR" id="PIRSR000894-2"/>
    </source>
</evidence>
<dbReference type="InterPro" id="IPR016274">
    <property type="entry name" value="Histidine_acid_Pase_euk"/>
</dbReference>
<dbReference type="PROSITE" id="PS00616">
    <property type="entry name" value="HIS_ACID_PHOSPHAT_1"/>
    <property type="match status" value="1"/>
</dbReference>
<dbReference type="AlphaFoldDB" id="A0A8H7ZBT0"/>
<organism evidence="7 8">
    <name type="scientific">Candida metapsilosis</name>
    <dbReference type="NCBI Taxonomy" id="273372"/>
    <lineage>
        <taxon>Eukaryota</taxon>
        <taxon>Fungi</taxon>
        <taxon>Dikarya</taxon>
        <taxon>Ascomycota</taxon>
        <taxon>Saccharomycotina</taxon>
        <taxon>Pichiomycetes</taxon>
        <taxon>Debaryomycetaceae</taxon>
        <taxon>Candida/Lodderomyces clade</taxon>
        <taxon>Candida</taxon>
    </lineage>
</organism>
<keyword evidence="8" id="KW-1185">Reference proteome</keyword>
<dbReference type="GeneID" id="93652307"/>
<feature type="signal peptide" evidence="6">
    <location>
        <begin position="1"/>
        <end position="18"/>
    </location>
</feature>
<feature type="disulfide bond" evidence="5">
    <location>
        <begin position="62"/>
        <end position="383"/>
    </location>
</feature>
<dbReference type="Gene3D" id="3.40.50.1240">
    <property type="entry name" value="Phosphoglycerate mutase-like"/>
    <property type="match status" value="1"/>
</dbReference>
<protein>
    <submittedName>
        <fullName evidence="7">PHO5</fullName>
    </submittedName>
</protein>
<keyword evidence="5" id="KW-1015">Disulfide bond</keyword>
<gene>
    <name evidence="7" type="ORF">I9W82_003678</name>
</gene>
<dbReference type="GO" id="GO:0009277">
    <property type="term" value="C:fungal-type cell wall"/>
    <property type="evidence" value="ECO:0007669"/>
    <property type="project" value="TreeGrafter"/>
</dbReference>
<keyword evidence="3" id="KW-0325">Glycoprotein</keyword>
<comment type="similarity">
    <text evidence="1">Belongs to the histidine acid phosphatase family.</text>
</comment>